<feature type="compositionally biased region" description="Basic and acidic residues" evidence="7">
    <location>
        <begin position="361"/>
        <end position="370"/>
    </location>
</feature>
<feature type="compositionally biased region" description="Basic and acidic residues" evidence="7">
    <location>
        <begin position="468"/>
        <end position="482"/>
    </location>
</feature>
<evidence type="ECO:0000256" key="2">
    <source>
        <dbReference type="ARBA" id="ARBA00022517"/>
    </source>
</evidence>
<reference evidence="10" key="1">
    <citation type="submission" date="2024-06" db="EMBL/GenBank/DDBJ databases">
        <title>Multi-omics analyses provide insights into the biosynthesis of the anticancer antibiotic pleurotin in Hohenbuehelia grisea.</title>
        <authorList>
            <person name="Weaver J.A."/>
            <person name="Alberti F."/>
        </authorList>
    </citation>
    <scope>NUCLEOTIDE SEQUENCE [LARGE SCALE GENOMIC DNA]</scope>
    <source>
        <strain evidence="10">T-177</strain>
    </source>
</reference>
<evidence type="ECO:0000259" key="8">
    <source>
        <dbReference type="PROSITE" id="PS50174"/>
    </source>
</evidence>
<keyword evidence="2" id="KW-0690">Ribosome biogenesis</keyword>
<organism evidence="9 10">
    <name type="scientific">Hohenbuehelia grisea</name>
    <dbReference type="NCBI Taxonomy" id="104357"/>
    <lineage>
        <taxon>Eukaryota</taxon>
        <taxon>Fungi</taxon>
        <taxon>Dikarya</taxon>
        <taxon>Basidiomycota</taxon>
        <taxon>Agaricomycotina</taxon>
        <taxon>Agaricomycetes</taxon>
        <taxon>Agaricomycetidae</taxon>
        <taxon>Agaricales</taxon>
        <taxon>Pleurotineae</taxon>
        <taxon>Pleurotaceae</taxon>
        <taxon>Hohenbuehelia</taxon>
    </lineage>
</organism>
<dbReference type="SMART" id="SM00443">
    <property type="entry name" value="G_patch"/>
    <property type="match status" value="1"/>
</dbReference>
<dbReference type="Proteomes" id="UP001556367">
    <property type="component" value="Unassembled WGS sequence"/>
</dbReference>
<keyword evidence="3" id="KW-0698">rRNA processing</keyword>
<dbReference type="PROSITE" id="PS50174">
    <property type="entry name" value="G_PATCH"/>
    <property type="match status" value="1"/>
</dbReference>
<comment type="subcellular location">
    <subcellularLocation>
        <location evidence="1">Nucleus</location>
        <location evidence="1">Nucleolus</location>
    </subcellularLocation>
</comment>
<name>A0ABR3JKD8_9AGAR</name>
<dbReference type="Pfam" id="PF01585">
    <property type="entry name" value="G-patch"/>
    <property type="match status" value="1"/>
</dbReference>
<evidence type="ECO:0000256" key="1">
    <source>
        <dbReference type="ARBA" id="ARBA00004604"/>
    </source>
</evidence>
<evidence type="ECO:0000256" key="7">
    <source>
        <dbReference type="SAM" id="MobiDB-lite"/>
    </source>
</evidence>
<keyword evidence="4" id="KW-0539">Nucleus</keyword>
<feature type="region of interest" description="Disordered" evidence="7">
    <location>
        <begin position="1"/>
        <end position="20"/>
    </location>
</feature>
<comment type="caution">
    <text evidence="9">The sequence shown here is derived from an EMBL/GenBank/DDBJ whole genome shotgun (WGS) entry which is preliminary data.</text>
</comment>
<sequence length="494" mass="53683">MGLSGRKQKQRIGHDPRNLGWADDAARFGQNYLSKFGWDPSKGLGAEGDGRISHLKVSQKLDMLGIGAAQQRDPNGIAWKQNKDFENLLRRLNENGADSGSSQEKKPGVVEEGGFVTAAQDEPAKEDRTTEKKEKKRKRKEKDGEVAASEAVSDTKSKKRKSRGSDDIYNDTSGQTSSAVLTVVEEVKKVTRVAVVPRHRAHRARHIASKHISSKSASAIAEILGVASTPATPTNATPQGTLTPINDDGVEPLEKLMTSTKSVSDYFKERLLAKSRSGTVTPASAPIPSTSDVQSNEAWDATPRGGLGSSKLRMEITEESVSETQTRGIGMSMFSSLTSSSFLAASSFTPASSSNLPCDKPSPREPLRSSDEDEDGDTRSDDDEPSPPLQDKTRRKKSKSSNDSAVPEDKSGDPARKDKKRKKNKAVDEGDVDEADTPKKSKKRSQNDGANPRSTSPAETSQIADEAVEAKSKKERKREKAEKKRRKQQSQPES</sequence>
<proteinExistence type="inferred from homology"/>
<evidence type="ECO:0000313" key="10">
    <source>
        <dbReference type="Proteomes" id="UP001556367"/>
    </source>
</evidence>
<feature type="region of interest" description="Disordered" evidence="7">
    <location>
        <begin position="277"/>
        <end position="309"/>
    </location>
</feature>
<evidence type="ECO:0000256" key="3">
    <source>
        <dbReference type="ARBA" id="ARBA00022552"/>
    </source>
</evidence>
<feature type="compositionally biased region" description="Basic and acidic residues" evidence="7">
    <location>
        <begin position="407"/>
        <end position="416"/>
    </location>
</feature>
<comment type="similarity">
    <text evidence="5">Belongs to the PINX1 family.</text>
</comment>
<feature type="compositionally biased region" description="Polar residues" evidence="7">
    <location>
        <begin position="447"/>
        <end position="463"/>
    </location>
</feature>
<evidence type="ECO:0000313" key="9">
    <source>
        <dbReference type="EMBL" id="KAL0956249.1"/>
    </source>
</evidence>
<protein>
    <recommendedName>
        <fullName evidence="6">PinX1-related protein 1</fullName>
    </recommendedName>
</protein>
<dbReference type="InterPro" id="IPR000467">
    <property type="entry name" value="G_patch_dom"/>
</dbReference>
<feature type="compositionally biased region" description="Basic and acidic residues" evidence="7">
    <location>
        <begin position="122"/>
        <end position="133"/>
    </location>
</feature>
<dbReference type="PANTHER" id="PTHR23149:SF31">
    <property type="entry name" value="PROTEIN PXR1"/>
    <property type="match status" value="1"/>
</dbReference>
<feature type="region of interest" description="Disordered" evidence="7">
    <location>
        <begin position="348"/>
        <end position="494"/>
    </location>
</feature>
<feature type="region of interest" description="Disordered" evidence="7">
    <location>
        <begin position="90"/>
        <end position="178"/>
    </location>
</feature>
<dbReference type="EMBL" id="JASNQZ010000006">
    <property type="protein sequence ID" value="KAL0956249.1"/>
    <property type="molecule type" value="Genomic_DNA"/>
</dbReference>
<feature type="compositionally biased region" description="Acidic residues" evidence="7">
    <location>
        <begin position="371"/>
        <end position="385"/>
    </location>
</feature>
<feature type="compositionally biased region" description="Basic residues" evidence="7">
    <location>
        <begin position="1"/>
        <end position="11"/>
    </location>
</feature>
<accession>A0ABR3JKD8</accession>
<feature type="compositionally biased region" description="Polar residues" evidence="7">
    <location>
        <begin position="277"/>
        <end position="297"/>
    </location>
</feature>
<evidence type="ECO:0000256" key="6">
    <source>
        <dbReference type="ARBA" id="ARBA00041961"/>
    </source>
</evidence>
<keyword evidence="10" id="KW-1185">Reference proteome</keyword>
<evidence type="ECO:0000256" key="5">
    <source>
        <dbReference type="ARBA" id="ARBA00038007"/>
    </source>
</evidence>
<feature type="domain" description="G-patch" evidence="8">
    <location>
        <begin position="25"/>
        <end position="71"/>
    </location>
</feature>
<dbReference type="InterPro" id="IPR050656">
    <property type="entry name" value="PINX1"/>
</dbReference>
<evidence type="ECO:0000256" key="4">
    <source>
        <dbReference type="ARBA" id="ARBA00023242"/>
    </source>
</evidence>
<gene>
    <name evidence="9" type="ORF">HGRIS_002403</name>
</gene>
<dbReference type="PANTHER" id="PTHR23149">
    <property type="entry name" value="G PATCH DOMAIN CONTAINING PROTEIN"/>
    <property type="match status" value="1"/>
</dbReference>